<gene>
    <name evidence="14" type="ORF">RIMI_LOCUS4181032</name>
</gene>
<evidence type="ECO:0000313" key="15">
    <source>
        <dbReference type="Proteomes" id="UP001176940"/>
    </source>
</evidence>
<dbReference type="Pfam" id="PF01187">
    <property type="entry name" value="MIF"/>
    <property type="match status" value="1"/>
</dbReference>
<evidence type="ECO:0000256" key="9">
    <source>
        <dbReference type="ARBA" id="ARBA00039086"/>
    </source>
</evidence>
<protein>
    <recommendedName>
        <fullName evidence="10">Macrophage migration inhibitory factor</fullName>
        <ecNumber evidence="9">5.3.2.1</ecNumber>
        <ecNumber evidence="8">5.3.3.12</ecNumber>
    </recommendedName>
    <alternativeName>
        <fullName evidence="13">L-dopachrome isomerase</fullName>
    </alternativeName>
    <alternativeName>
        <fullName evidence="11">L-dopachrome tautomerase</fullName>
    </alternativeName>
    <alternativeName>
        <fullName evidence="12">Phenylpyruvate tautomerase</fullName>
    </alternativeName>
</protein>
<dbReference type="PANTHER" id="PTHR11954:SF6">
    <property type="entry name" value="MACROPHAGE MIGRATION INHIBITORY FACTOR"/>
    <property type="match status" value="1"/>
</dbReference>
<keyword evidence="3" id="KW-0202">Cytokine</keyword>
<comment type="catalytic activity">
    <reaction evidence="7">
        <text>L-dopachrome = 5,6-dihydroxyindole-2-carboxylate</text>
        <dbReference type="Rhea" id="RHEA:13041"/>
        <dbReference type="ChEBI" id="CHEBI:16875"/>
        <dbReference type="ChEBI" id="CHEBI:57509"/>
        <dbReference type="EC" id="5.3.3.12"/>
    </reaction>
</comment>
<keyword evidence="5" id="KW-0413">Isomerase</keyword>
<evidence type="ECO:0000256" key="2">
    <source>
        <dbReference type="ARBA" id="ARBA00005851"/>
    </source>
</evidence>
<dbReference type="Proteomes" id="UP001176940">
    <property type="component" value="Unassembled WGS sequence"/>
</dbReference>
<accession>A0ABN9L0N1</accession>
<dbReference type="PANTHER" id="PTHR11954">
    <property type="entry name" value="D-DOPACHROME DECARBOXYLASE"/>
    <property type="match status" value="1"/>
</dbReference>
<sequence length="78" mass="8918">MPDLSKYKFFAVIIHPDQQMSFGGTKDPCGLCSLQSIAKTGGIRNEKYSKMLCEFLNKQLQIPPERQVKSMHGLHHFH</sequence>
<dbReference type="InterPro" id="IPR001398">
    <property type="entry name" value="Macrophage_inhib_fac"/>
</dbReference>
<evidence type="ECO:0000256" key="8">
    <source>
        <dbReference type="ARBA" id="ARBA00038932"/>
    </source>
</evidence>
<evidence type="ECO:0000256" key="6">
    <source>
        <dbReference type="ARBA" id="ARBA00036735"/>
    </source>
</evidence>
<dbReference type="InterPro" id="IPR014347">
    <property type="entry name" value="Tautomerase/MIF_sf"/>
</dbReference>
<comment type="subcellular location">
    <subcellularLocation>
        <location evidence="1">Secreted</location>
    </subcellularLocation>
</comment>
<evidence type="ECO:0000313" key="14">
    <source>
        <dbReference type="EMBL" id="CAJ0930302.1"/>
    </source>
</evidence>
<evidence type="ECO:0000256" key="1">
    <source>
        <dbReference type="ARBA" id="ARBA00004613"/>
    </source>
</evidence>
<comment type="caution">
    <text evidence="14">The sequence shown here is derived from an EMBL/GenBank/DDBJ whole genome shotgun (WGS) entry which is preliminary data.</text>
</comment>
<dbReference type="Gene3D" id="3.30.429.10">
    <property type="entry name" value="Macrophage Migration Inhibitory Factor"/>
    <property type="match status" value="1"/>
</dbReference>
<dbReference type="EMBL" id="CAUEEQ010006612">
    <property type="protein sequence ID" value="CAJ0930302.1"/>
    <property type="molecule type" value="Genomic_DNA"/>
</dbReference>
<evidence type="ECO:0000256" key="11">
    <source>
        <dbReference type="ARBA" id="ARBA00041631"/>
    </source>
</evidence>
<evidence type="ECO:0000256" key="12">
    <source>
        <dbReference type="ARBA" id="ARBA00041912"/>
    </source>
</evidence>
<evidence type="ECO:0000256" key="3">
    <source>
        <dbReference type="ARBA" id="ARBA00022514"/>
    </source>
</evidence>
<dbReference type="SUPFAM" id="SSF55331">
    <property type="entry name" value="Tautomerase/MIF"/>
    <property type="match status" value="1"/>
</dbReference>
<evidence type="ECO:0000256" key="10">
    <source>
        <dbReference type="ARBA" id="ARBA00039619"/>
    </source>
</evidence>
<proteinExistence type="inferred from homology"/>
<organism evidence="14 15">
    <name type="scientific">Ranitomeya imitator</name>
    <name type="common">mimic poison frog</name>
    <dbReference type="NCBI Taxonomy" id="111125"/>
    <lineage>
        <taxon>Eukaryota</taxon>
        <taxon>Metazoa</taxon>
        <taxon>Chordata</taxon>
        <taxon>Craniata</taxon>
        <taxon>Vertebrata</taxon>
        <taxon>Euteleostomi</taxon>
        <taxon>Amphibia</taxon>
        <taxon>Batrachia</taxon>
        <taxon>Anura</taxon>
        <taxon>Neobatrachia</taxon>
        <taxon>Hyloidea</taxon>
        <taxon>Dendrobatidae</taxon>
        <taxon>Dendrobatinae</taxon>
        <taxon>Ranitomeya</taxon>
    </lineage>
</organism>
<keyword evidence="15" id="KW-1185">Reference proteome</keyword>
<evidence type="ECO:0000256" key="7">
    <source>
        <dbReference type="ARBA" id="ARBA00036823"/>
    </source>
</evidence>
<keyword evidence="4" id="KW-0964">Secreted</keyword>
<evidence type="ECO:0000256" key="4">
    <source>
        <dbReference type="ARBA" id="ARBA00022525"/>
    </source>
</evidence>
<comment type="similarity">
    <text evidence="2">Belongs to the MIF family.</text>
</comment>
<dbReference type="EC" id="5.3.2.1" evidence="9"/>
<dbReference type="EC" id="5.3.3.12" evidence="8"/>
<comment type="catalytic activity">
    <reaction evidence="6">
        <text>3-phenylpyruvate = enol-phenylpyruvate</text>
        <dbReference type="Rhea" id="RHEA:17097"/>
        <dbReference type="ChEBI" id="CHEBI:16815"/>
        <dbReference type="ChEBI" id="CHEBI:18005"/>
        <dbReference type="EC" id="5.3.2.1"/>
    </reaction>
</comment>
<evidence type="ECO:0000256" key="5">
    <source>
        <dbReference type="ARBA" id="ARBA00023235"/>
    </source>
</evidence>
<name>A0ABN9L0N1_9NEOB</name>
<evidence type="ECO:0000256" key="13">
    <source>
        <dbReference type="ARBA" id="ARBA00042730"/>
    </source>
</evidence>
<reference evidence="14" key="1">
    <citation type="submission" date="2023-07" db="EMBL/GenBank/DDBJ databases">
        <authorList>
            <person name="Stuckert A."/>
        </authorList>
    </citation>
    <scope>NUCLEOTIDE SEQUENCE</scope>
</reference>